<feature type="compositionally biased region" description="Pro residues" evidence="2">
    <location>
        <begin position="688"/>
        <end position="702"/>
    </location>
</feature>
<dbReference type="InterPro" id="IPR014752">
    <property type="entry name" value="Arrestin-like_C"/>
</dbReference>
<accession>A0ABP0CLR4</accession>
<feature type="region of interest" description="Disordered" evidence="2">
    <location>
        <begin position="547"/>
        <end position="567"/>
    </location>
</feature>
<evidence type="ECO:0000313" key="5">
    <source>
        <dbReference type="Proteomes" id="UP001642482"/>
    </source>
</evidence>
<feature type="region of interest" description="Disordered" evidence="2">
    <location>
        <begin position="602"/>
        <end position="702"/>
    </location>
</feature>
<dbReference type="Gene3D" id="2.60.40.640">
    <property type="match status" value="1"/>
</dbReference>
<keyword evidence="1" id="KW-0175">Coiled coil</keyword>
<feature type="domain" description="Arrestin-like N-terminal" evidence="3">
    <location>
        <begin position="9"/>
        <end position="136"/>
    </location>
</feature>
<evidence type="ECO:0000313" key="4">
    <source>
        <dbReference type="EMBL" id="CAK7233059.1"/>
    </source>
</evidence>
<dbReference type="CDD" id="cd22952">
    <property type="entry name" value="ART10-like"/>
    <property type="match status" value="1"/>
</dbReference>
<comment type="caution">
    <text evidence="4">The sequence shown here is derived from an EMBL/GenBank/DDBJ whole genome shotgun (WGS) entry which is preliminary data.</text>
</comment>
<proteinExistence type="predicted"/>
<feature type="compositionally biased region" description="Polar residues" evidence="2">
    <location>
        <begin position="602"/>
        <end position="611"/>
    </location>
</feature>
<feature type="region of interest" description="Disordered" evidence="2">
    <location>
        <begin position="781"/>
        <end position="823"/>
    </location>
</feature>
<reference evidence="4 5" key="1">
    <citation type="submission" date="2024-01" db="EMBL/GenBank/DDBJ databases">
        <authorList>
            <person name="Allen C."/>
            <person name="Tagirdzhanova G."/>
        </authorList>
    </citation>
    <scope>NUCLEOTIDE SEQUENCE [LARGE SCALE GENOMIC DNA]</scope>
</reference>
<dbReference type="InterPro" id="IPR011021">
    <property type="entry name" value="Arrestin-like_N"/>
</dbReference>
<sequence>MSVHIHLIDPPEYYTNLDIIRGEVKFYLSKPEAIGAVVVKLEGESSTQLTVPPVEEEEGWSYKHEKLHDLDPSKGYTGVIQRPAPGTVVQENHKILYQVAQVHPLKTEEPPTNNILPAGQHTFPFRFKVPFNNACSDPVALSRTGGMVDVDGNAESPNGGPLRFGHNNGIRIMDGSKQLMYTHVKQTLPPSFAGYLSSTETTEIRYFVKATVQRPGMFKGNWRNTTGFKFLPIEPIRPEPSNREVFARRPFTFRERVAVVDAPALKPTKKKNSFLRNNSSSTLSLPESQAGSSASPTSPSSSLSTSPHQLKFPVNISCRDGVVPSIQLIALLPFPAILTCNEPIPLRIVARKLEPSREQVYLTSLDIRLIGTTNVKGQDVEQTKTATWMIMTRLGLSISVCDPDAPVDSEIELPNDIWYNKALPNTVMPSFVTCNISREYQLEIRAGLCWSVLPLDPGTPLASESAAIGQSSNTAQLSKKEMKTQLKEQKKEQKAAMKAMKTMKPRPAHLLPQTIILPLTFHSVQVYSGIKPNKTLIEAVTRHRQQLSLRQQQQRREGRPSLPDTRLQQPFQHQNHQYPYPNFQPNPHAQGVPQLTRHSTFPAQSPYQRHSSLPQPLPEPLPPQQYPLQQPQQYIQQQQQQPQQPQLQQQSQQPLLPQEYSQPIFELSSETPPPAVPLRPDGSSYVPPMSPTTPSPVIPPPSVPGAVEMSGLPVIRRRPVPQTFIAQQREEQQQRQVRGKFPPGEDPSLQSPIGRGVHGSLIRHSPNQQYHMHQQQTFVSPLYPPQLRPGEDPSLSLSTVPSSSSASAVTPTSTGGASGASGGVVAQNGDVLVSYNGVISSMAPAVASAINAFAFADGETASIYQEPPPSYDEAMAEITAAAAMGFEETDNGENRGAAALRPAFSGEANVNTMPALS</sequence>
<feature type="compositionally biased region" description="Low complexity" evidence="2">
    <location>
        <begin position="794"/>
        <end position="815"/>
    </location>
</feature>
<protein>
    <recommendedName>
        <fullName evidence="3">Arrestin-like N-terminal domain-containing protein</fullName>
    </recommendedName>
</protein>
<gene>
    <name evidence="4" type="ORF">SEUCBS140593_008475</name>
</gene>
<evidence type="ECO:0000256" key="2">
    <source>
        <dbReference type="SAM" id="MobiDB-lite"/>
    </source>
</evidence>
<feature type="region of interest" description="Disordered" evidence="2">
    <location>
        <begin position="575"/>
        <end position="594"/>
    </location>
</feature>
<feature type="compositionally biased region" description="Pro residues" evidence="2">
    <location>
        <begin position="615"/>
        <end position="625"/>
    </location>
</feature>
<feature type="compositionally biased region" description="Low complexity" evidence="2">
    <location>
        <begin position="292"/>
        <end position="307"/>
    </location>
</feature>
<dbReference type="Proteomes" id="UP001642482">
    <property type="component" value="Unassembled WGS sequence"/>
</dbReference>
<dbReference type="Pfam" id="PF00339">
    <property type="entry name" value="Arrestin_N"/>
    <property type="match status" value="1"/>
</dbReference>
<dbReference type="EMBL" id="CAWUHD010000118">
    <property type="protein sequence ID" value="CAK7233059.1"/>
    <property type="molecule type" value="Genomic_DNA"/>
</dbReference>
<feature type="compositionally biased region" description="Polar residues" evidence="2">
    <location>
        <begin position="274"/>
        <end position="291"/>
    </location>
</feature>
<evidence type="ECO:0000256" key="1">
    <source>
        <dbReference type="SAM" id="Coils"/>
    </source>
</evidence>
<feature type="region of interest" description="Disordered" evidence="2">
    <location>
        <begin position="728"/>
        <end position="752"/>
    </location>
</feature>
<feature type="compositionally biased region" description="Polar residues" evidence="2">
    <location>
        <begin position="575"/>
        <end position="587"/>
    </location>
</feature>
<organism evidence="4 5">
    <name type="scientific">Sporothrix eucalyptigena</name>
    <dbReference type="NCBI Taxonomy" id="1812306"/>
    <lineage>
        <taxon>Eukaryota</taxon>
        <taxon>Fungi</taxon>
        <taxon>Dikarya</taxon>
        <taxon>Ascomycota</taxon>
        <taxon>Pezizomycotina</taxon>
        <taxon>Sordariomycetes</taxon>
        <taxon>Sordariomycetidae</taxon>
        <taxon>Ophiostomatales</taxon>
        <taxon>Ophiostomataceae</taxon>
        <taxon>Sporothrix</taxon>
    </lineage>
</organism>
<feature type="coiled-coil region" evidence="1">
    <location>
        <begin position="472"/>
        <end position="503"/>
    </location>
</feature>
<feature type="region of interest" description="Disordered" evidence="2">
    <location>
        <begin position="270"/>
        <end position="307"/>
    </location>
</feature>
<name>A0ABP0CLR4_9PEZI</name>
<keyword evidence="5" id="KW-1185">Reference proteome</keyword>
<feature type="compositionally biased region" description="Low complexity" evidence="2">
    <location>
        <begin position="626"/>
        <end position="663"/>
    </location>
</feature>
<evidence type="ECO:0000259" key="3">
    <source>
        <dbReference type="Pfam" id="PF00339"/>
    </source>
</evidence>